<dbReference type="InterPro" id="IPR032524">
    <property type="entry name" value="ABC_tran_C"/>
</dbReference>
<dbReference type="InterPro" id="IPR003439">
    <property type="entry name" value="ABC_transporter-like_ATP-bd"/>
</dbReference>
<accession>A0A252F759</accession>
<keyword evidence="4" id="KW-0175">Coiled coil</keyword>
<dbReference type="Pfam" id="PF00005">
    <property type="entry name" value="ABC_tran"/>
    <property type="match status" value="2"/>
</dbReference>
<dbReference type="GO" id="GO:0003677">
    <property type="term" value="F:DNA binding"/>
    <property type="evidence" value="ECO:0007669"/>
    <property type="project" value="InterPro"/>
</dbReference>
<evidence type="ECO:0000256" key="3">
    <source>
        <dbReference type="ARBA" id="ARBA00022840"/>
    </source>
</evidence>
<dbReference type="PROSITE" id="PS50893">
    <property type="entry name" value="ABC_TRANSPORTER_2"/>
    <property type="match status" value="2"/>
</dbReference>
<dbReference type="InterPro" id="IPR003593">
    <property type="entry name" value="AAA+_ATPase"/>
</dbReference>
<protein>
    <recommendedName>
        <fullName evidence="6">ABC transporter domain-containing protein</fullName>
    </recommendedName>
</protein>
<dbReference type="AlphaFoldDB" id="A0A252F759"/>
<dbReference type="InterPro" id="IPR017871">
    <property type="entry name" value="ABC_transporter-like_CS"/>
</dbReference>
<feature type="coiled-coil region" evidence="4">
    <location>
        <begin position="527"/>
        <end position="592"/>
    </location>
</feature>
<name>A0A252F759_9FIRM</name>
<dbReference type="SMART" id="SM00382">
    <property type="entry name" value="AAA"/>
    <property type="match status" value="2"/>
</dbReference>
<evidence type="ECO:0000256" key="1">
    <source>
        <dbReference type="ARBA" id="ARBA00022737"/>
    </source>
</evidence>
<feature type="region of interest" description="Disordered" evidence="5">
    <location>
        <begin position="496"/>
        <end position="517"/>
    </location>
</feature>
<keyword evidence="8" id="KW-1185">Reference proteome</keyword>
<dbReference type="OrthoDB" id="9801441at2"/>
<dbReference type="RefSeq" id="WP_087017703.1">
    <property type="nucleotide sequence ID" value="NZ_NHOC01000002.1"/>
</dbReference>
<reference evidence="7 8" key="1">
    <citation type="submission" date="2017-05" db="EMBL/GenBank/DDBJ databases">
        <title>Butyricicoccus porcorum sp. nov. a butyrate-producing bacterium from the swine intestinal tract.</title>
        <authorList>
            <person name="Trachsel J."/>
            <person name="Humphrey S."/>
            <person name="Allen H.K."/>
        </authorList>
    </citation>
    <scope>NUCLEOTIDE SEQUENCE [LARGE SCALE GENOMIC DNA]</scope>
    <source>
        <strain evidence="7">BB10</strain>
    </source>
</reference>
<dbReference type="Pfam" id="PF12848">
    <property type="entry name" value="ABC_tran_Xtn"/>
    <property type="match status" value="1"/>
</dbReference>
<keyword evidence="1" id="KW-0677">Repeat</keyword>
<evidence type="ECO:0000256" key="2">
    <source>
        <dbReference type="ARBA" id="ARBA00022741"/>
    </source>
</evidence>
<evidence type="ECO:0000313" key="7">
    <source>
        <dbReference type="EMBL" id="OUM21599.1"/>
    </source>
</evidence>
<evidence type="ECO:0000256" key="4">
    <source>
        <dbReference type="SAM" id="Coils"/>
    </source>
</evidence>
<comment type="caution">
    <text evidence="7">The sequence shown here is derived from an EMBL/GenBank/DDBJ whole genome shotgun (WGS) entry which is preliminary data.</text>
</comment>
<dbReference type="GO" id="GO:0016887">
    <property type="term" value="F:ATP hydrolysis activity"/>
    <property type="evidence" value="ECO:0007669"/>
    <property type="project" value="InterPro"/>
</dbReference>
<dbReference type="InterPro" id="IPR037118">
    <property type="entry name" value="Val-tRNA_synth_C_sf"/>
</dbReference>
<dbReference type="InterPro" id="IPR051309">
    <property type="entry name" value="ABCF_ATPase"/>
</dbReference>
<dbReference type="PROSITE" id="PS00211">
    <property type="entry name" value="ABC_TRANSPORTER_1"/>
    <property type="match status" value="1"/>
</dbReference>
<dbReference type="GO" id="GO:0005524">
    <property type="term" value="F:ATP binding"/>
    <property type="evidence" value="ECO:0007669"/>
    <property type="project" value="UniProtKB-KW"/>
</dbReference>
<dbReference type="Gene3D" id="1.10.287.380">
    <property type="entry name" value="Valyl-tRNA synthetase, C-terminal domain"/>
    <property type="match status" value="1"/>
</dbReference>
<dbReference type="EMBL" id="NHOC01000002">
    <property type="protein sequence ID" value="OUM21599.1"/>
    <property type="molecule type" value="Genomic_DNA"/>
</dbReference>
<evidence type="ECO:0000259" key="6">
    <source>
        <dbReference type="PROSITE" id="PS50893"/>
    </source>
</evidence>
<keyword evidence="2" id="KW-0547">Nucleotide-binding</keyword>
<dbReference type="Proteomes" id="UP000194903">
    <property type="component" value="Unassembled WGS sequence"/>
</dbReference>
<evidence type="ECO:0000313" key="8">
    <source>
        <dbReference type="Proteomes" id="UP000194903"/>
    </source>
</evidence>
<gene>
    <name evidence="7" type="ORF">CBW42_03280</name>
</gene>
<proteinExistence type="predicted"/>
<dbReference type="PANTHER" id="PTHR42855">
    <property type="entry name" value="ABC TRANSPORTER ATP-BINDING SUBUNIT"/>
    <property type="match status" value="1"/>
</dbReference>
<dbReference type="FunFam" id="3.40.50.300:FF:000183">
    <property type="entry name" value="ABC transporter ATP-binding protein yjjK"/>
    <property type="match status" value="1"/>
</dbReference>
<evidence type="ECO:0000256" key="5">
    <source>
        <dbReference type="SAM" id="MobiDB-lite"/>
    </source>
</evidence>
<feature type="domain" description="ABC transporter" evidence="6">
    <location>
        <begin position="4"/>
        <end position="218"/>
    </location>
</feature>
<dbReference type="InterPro" id="IPR027417">
    <property type="entry name" value="P-loop_NTPase"/>
</dbReference>
<organism evidence="7 8">
    <name type="scientific">Butyricicoccus porcorum</name>
    <dbReference type="NCBI Taxonomy" id="1945634"/>
    <lineage>
        <taxon>Bacteria</taxon>
        <taxon>Bacillati</taxon>
        <taxon>Bacillota</taxon>
        <taxon>Clostridia</taxon>
        <taxon>Eubacteriales</taxon>
        <taxon>Butyricicoccaceae</taxon>
        <taxon>Butyricicoccus</taxon>
    </lineage>
</organism>
<dbReference type="PANTHER" id="PTHR42855:SF1">
    <property type="entry name" value="ABC TRANSPORTER DOMAIN-CONTAINING PROTEIN"/>
    <property type="match status" value="1"/>
</dbReference>
<dbReference type="Pfam" id="PF16326">
    <property type="entry name" value="ABC_tran_CTD"/>
    <property type="match status" value="1"/>
</dbReference>
<sequence>MVLLNAEHISLSWGEKVLFDDVGFALEEHDKVGFIGVNGTGKSTFLRILAGLQEADEGTVTLANGARIGYLPQAPDFSEDITVLQQVFRGASTEFAQERAYEAKTLLTQLGVAEFDKSVRRLSGGQKKRVAIASALINPSEILILDEPTNHIDNETAAWLEQQLKAYRGAIVIITHDRYFLNRVTNRICELDHAKLYFYDENYEGFVARKAEREASAIASERKRQSLLRRELEWMRRGARARGTKSRSRIERFEELSSRNPIQEADTLELKSISTRLGKKTIEVSHLTKGWDGVTYIRDLNLTVARKDRIGIVGRNGTGKSTFLRMLTGRAQPDNGTIEFGETVRIGYFAQDCGHMDDNQKVIEFIRDIAETVRTPDGTLSASQMLETFLFSGESQWTRIGSLSGGEKRRLYLLSVIMSAPNILLLDEPTNDLDIETLTILESYLEHFDGAVLAVSHDRYFLDKIAGRIFEFRPDGHVREYLGNYADYLEKRGDAPEAVSKKTEAAPKPRKKPSEKLRMSYKDQYELEHIEDEIEAMEQQLAGLQAEQQANTSDFVALQQLAGQIEELSAKLEERTERWMELQELAERIEQQNS</sequence>
<dbReference type="InterPro" id="IPR032781">
    <property type="entry name" value="ABC_tran_Xtn"/>
</dbReference>
<feature type="domain" description="ABC transporter" evidence="6">
    <location>
        <begin position="282"/>
        <end position="501"/>
    </location>
</feature>
<dbReference type="SUPFAM" id="SSF52540">
    <property type="entry name" value="P-loop containing nucleoside triphosphate hydrolases"/>
    <property type="match status" value="2"/>
</dbReference>
<dbReference type="CDD" id="cd03221">
    <property type="entry name" value="ABCF_EF-3"/>
    <property type="match status" value="2"/>
</dbReference>
<keyword evidence="3" id="KW-0067">ATP-binding</keyword>
<dbReference type="Gene3D" id="3.40.50.300">
    <property type="entry name" value="P-loop containing nucleotide triphosphate hydrolases"/>
    <property type="match status" value="2"/>
</dbReference>